<dbReference type="EMBL" id="JABDJR010000633">
    <property type="protein sequence ID" value="NNF08236.1"/>
    <property type="molecule type" value="Genomic_DNA"/>
</dbReference>
<dbReference type="PANTHER" id="PTHR43630">
    <property type="entry name" value="POLY-BETA-1,6-N-ACETYL-D-GLUCOSAMINE SYNTHASE"/>
    <property type="match status" value="1"/>
</dbReference>
<dbReference type="Proteomes" id="UP000547674">
    <property type="component" value="Unassembled WGS sequence"/>
</dbReference>
<keyword evidence="4" id="KW-0812">Transmembrane</keyword>
<protein>
    <submittedName>
        <fullName evidence="6">N-glycosyltransferase</fullName>
    </submittedName>
</protein>
<comment type="caution">
    <text evidence="6">The sequence shown here is derived from an EMBL/GenBank/DDBJ whole genome shotgun (WGS) entry which is preliminary data.</text>
</comment>
<name>A0A7Y2EAH3_UNCEI</name>
<feature type="non-terminal residue" evidence="6">
    <location>
        <position position="1"/>
    </location>
</feature>
<feature type="transmembrane region" description="Helical" evidence="4">
    <location>
        <begin position="94"/>
        <end position="122"/>
    </location>
</feature>
<sequence>TMSGVVGAFRKSALMDVGFYSSEMATEDIDMTWKLQKYFYDVRYEPRALVWMQVPSSILGLFKQRLRWAKGLAQVLKRHQGAVRTWRRRRLWAVMLESSLAIAWAYCVVILTMIWVASYMVGYPPVGVSPIPNWWGMLIGTTCILQLLFGVMLERRYDPSVPRYFYVAIFYPILYWMFMALVTVIATPMGFGSRLKRGTVTRWKTARESSS</sequence>
<dbReference type="PANTHER" id="PTHR43630:SF1">
    <property type="entry name" value="POLY-BETA-1,6-N-ACETYL-D-GLUCOSAMINE SYNTHASE"/>
    <property type="match status" value="1"/>
</dbReference>
<dbReference type="Gene3D" id="3.90.550.10">
    <property type="entry name" value="Spore Coat Polysaccharide Biosynthesis Protein SpsA, Chain A"/>
    <property type="match status" value="1"/>
</dbReference>
<keyword evidence="4" id="KW-1133">Transmembrane helix</keyword>
<evidence type="ECO:0000313" key="7">
    <source>
        <dbReference type="Proteomes" id="UP000547674"/>
    </source>
</evidence>
<evidence type="ECO:0000256" key="1">
    <source>
        <dbReference type="ARBA" id="ARBA00006739"/>
    </source>
</evidence>
<reference evidence="6 7" key="1">
    <citation type="submission" date="2020-03" db="EMBL/GenBank/DDBJ databases">
        <title>Metabolic flexibility allows generalist bacteria to become dominant in a frequently disturbed ecosystem.</title>
        <authorList>
            <person name="Chen Y.-J."/>
            <person name="Leung P.M."/>
            <person name="Bay S.K."/>
            <person name="Hugenholtz P."/>
            <person name="Kessler A.J."/>
            <person name="Shelley G."/>
            <person name="Waite D.W."/>
            <person name="Cook P.L."/>
            <person name="Greening C."/>
        </authorList>
    </citation>
    <scope>NUCLEOTIDE SEQUENCE [LARGE SCALE GENOMIC DNA]</scope>
    <source>
        <strain evidence="6">SS_bin_28</strain>
    </source>
</reference>
<accession>A0A7Y2EAH3</accession>
<evidence type="ECO:0000256" key="3">
    <source>
        <dbReference type="ARBA" id="ARBA00022679"/>
    </source>
</evidence>
<dbReference type="Pfam" id="PF13632">
    <property type="entry name" value="Glyco_trans_2_3"/>
    <property type="match status" value="1"/>
</dbReference>
<organism evidence="6 7">
    <name type="scientific">Eiseniibacteriota bacterium</name>
    <dbReference type="NCBI Taxonomy" id="2212470"/>
    <lineage>
        <taxon>Bacteria</taxon>
        <taxon>Candidatus Eiseniibacteriota</taxon>
    </lineage>
</organism>
<evidence type="ECO:0000313" key="6">
    <source>
        <dbReference type="EMBL" id="NNF08236.1"/>
    </source>
</evidence>
<comment type="similarity">
    <text evidence="1">Belongs to the glycosyltransferase 2 family.</text>
</comment>
<dbReference type="GO" id="GO:0016757">
    <property type="term" value="F:glycosyltransferase activity"/>
    <property type="evidence" value="ECO:0007669"/>
    <property type="project" value="UniProtKB-KW"/>
</dbReference>
<evidence type="ECO:0000256" key="2">
    <source>
        <dbReference type="ARBA" id="ARBA00022676"/>
    </source>
</evidence>
<feature type="domain" description="Glycosyltransferase 2-like" evidence="5">
    <location>
        <begin position="2"/>
        <end position="141"/>
    </location>
</feature>
<evidence type="ECO:0000259" key="5">
    <source>
        <dbReference type="Pfam" id="PF13632"/>
    </source>
</evidence>
<dbReference type="SUPFAM" id="SSF53448">
    <property type="entry name" value="Nucleotide-diphospho-sugar transferases"/>
    <property type="match status" value="1"/>
</dbReference>
<dbReference type="AlphaFoldDB" id="A0A7Y2EAH3"/>
<dbReference type="InterPro" id="IPR029044">
    <property type="entry name" value="Nucleotide-diphossugar_trans"/>
</dbReference>
<keyword evidence="2" id="KW-0328">Glycosyltransferase</keyword>
<dbReference type="InterPro" id="IPR001173">
    <property type="entry name" value="Glyco_trans_2-like"/>
</dbReference>
<gene>
    <name evidence="6" type="ORF">HKN21_15845</name>
</gene>
<keyword evidence="4" id="KW-0472">Membrane</keyword>
<evidence type="ECO:0000256" key="4">
    <source>
        <dbReference type="SAM" id="Phobius"/>
    </source>
</evidence>
<proteinExistence type="inferred from homology"/>
<feature type="transmembrane region" description="Helical" evidence="4">
    <location>
        <begin position="134"/>
        <end position="153"/>
    </location>
</feature>
<feature type="transmembrane region" description="Helical" evidence="4">
    <location>
        <begin position="165"/>
        <end position="186"/>
    </location>
</feature>
<keyword evidence="3 6" id="KW-0808">Transferase</keyword>